<sequence length="96" mass="11169">MIFYWWILRCGGAQNIPKELLMKKTEDGLRRTMESLYNALRVMPDDATKEEKEMLLKAIHEINEVQHMYEEGMKNDLCPPLVETPPPSGGPFRCIM</sequence>
<gene>
    <name evidence="1" type="ORF">COW81_02780</name>
</gene>
<dbReference type="Proteomes" id="UP000231143">
    <property type="component" value="Unassembled WGS sequence"/>
</dbReference>
<evidence type="ECO:0000313" key="1">
    <source>
        <dbReference type="EMBL" id="PIP86966.1"/>
    </source>
</evidence>
<dbReference type="EMBL" id="PCTT01000037">
    <property type="protein sequence ID" value="PIP86966.1"/>
    <property type="molecule type" value="Genomic_DNA"/>
</dbReference>
<evidence type="ECO:0000313" key="2">
    <source>
        <dbReference type="Proteomes" id="UP000231143"/>
    </source>
</evidence>
<name>A0A2H0DXR2_9BACT</name>
<accession>A0A2H0DXR2</accession>
<reference evidence="1 2" key="1">
    <citation type="submission" date="2017-09" db="EMBL/GenBank/DDBJ databases">
        <title>Depth-based differentiation of microbial function through sediment-hosted aquifers and enrichment of novel symbionts in the deep terrestrial subsurface.</title>
        <authorList>
            <person name="Probst A.J."/>
            <person name="Ladd B."/>
            <person name="Jarett J.K."/>
            <person name="Geller-Mcgrath D.E."/>
            <person name="Sieber C.M."/>
            <person name="Emerson J.B."/>
            <person name="Anantharaman K."/>
            <person name="Thomas B.C."/>
            <person name="Malmstrom R."/>
            <person name="Stieglmeier M."/>
            <person name="Klingl A."/>
            <person name="Woyke T."/>
            <person name="Ryan C.M."/>
            <person name="Banfield J.F."/>
        </authorList>
    </citation>
    <scope>NUCLEOTIDE SEQUENCE [LARGE SCALE GENOMIC DNA]</scope>
    <source>
        <strain evidence="1">CG22_combo_CG10-13_8_21_14_all_36_13</strain>
    </source>
</reference>
<organism evidence="1 2">
    <name type="scientific">Candidatus Campbellbacteria bacterium CG22_combo_CG10-13_8_21_14_all_36_13</name>
    <dbReference type="NCBI Taxonomy" id="1974529"/>
    <lineage>
        <taxon>Bacteria</taxon>
        <taxon>Candidatus Campbelliibacteriota</taxon>
    </lineage>
</organism>
<comment type="caution">
    <text evidence="1">The sequence shown here is derived from an EMBL/GenBank/DDBJ whole genome shotgun (WGS) entry which is preliminary data.</text>
</comment>
<dbReference type="AlphaFoldDB" id="A0A2H0DXR2"/>
<proteinExistence type="predicted"/>
<protein>
    <submittedName>
        <fullName evidence="1">Uncharacterized protein</fullName>
    </submittedName>
</protein>